<organism evidence="1 2">
    <name type="scientific">Funneliformis mosseae</name>
    <name type="common">Endomycorrhizal fungus</name>
    <name type="synonym">Glomus mosseae</name>
    <dbReference type="NCBI Taxonomy" id="27381"/>
    <lineage>
        <taxon>Eukaryota</taxon>
        <taxon>Fungi</taxon>
        <taxon>Fungi incertae sedis</taxon>
        <taxon>Mucoromycota</taxon>
        <taxon>Glomeromycotina</taxon>
        <taxon>Glomeromycetes</taxon>
        <taxon>Glomerales</taxon>
        <taxon>Glomeraceae</taxon>
        <taxon>Funneliformis</taxon>
    </lineage>
</organism>
<dbReference type="SUPFAM" id="SSF48371">
    <property type="entry name" value="ARM repeat"/>
    <property type="match status" value="1"/>
</dbReference>
<evidence type="ECO:0000313" key="2">
    <source>
        <dbReference type="Proteomes" id="UP000789375"/>
    </source>
</evidence>
<sequence>MEKLQNIMKSLPQMSKNIIDDTIHEKILSYLSNYASQGPETVVKFLEWNVLDIIRACITQVDHNNEKDVAHECVQDHRIMALSIRFLARLLANDDRHNALLISQIFTNYIDIIDFILDHAFDEEALMRFACIEALEQLVTYNLGARWFLESNKSDQIVAKCFDDSSAYVTDAASKLLLSIINNCSLLTSTKKRKSLEAQDALMSFLITSLDLFNKINQLMFDSSADMSHRLATLQLIWILADSRTDNANGFFKKGNLLNVLLTDPDRNIRARANDILCTLLDWAPDPITLFKQSGQSINTKDSMTETLNYIINEIVFPLWNTDSNFEMVIMAVNVLESSIKLVERVSSGKMILASVFMDLLIFLLSFATNDPTKFNYPRNNHINLEVLYQNMTFEKQLKKLFSNTKRNFASRKSLILNILHTVHAISQQNTAAVARIMKEAFTIIPVVLFTKIENNSIHDVEIVNKTLQTIQFLSLDSKIE</sequence>
<gene>
    <name evidence="1" type="ORF">FMOSSE_LOCUS11939</name>
</gene>
<dbReference type="InterPro" id="IPR011989">
    <property type="entry name" value="ARM-like"/>
</dbReference>
<protein>
    <submittedName>
        <fullName evidence="1">9929_t:CDS:1</fullName>
    </submittedName>
</protein>
<accession>A0A9N9HAJ6</accession>
<reference evidence="1" key="1">
    <citation type="submission" date="2021-06" db="EMBL/GenBank/DDBJ databases">
        <authorList>
            <person name="Kallberg Y."/>
            <person name="Tangrot J."/>
            <person name="Rosling A."/>
        </authorList>
    </citation>
    <scope>NUCLEOTIDE SEQUENCE</scope>
    <source>
        <strain evidence="1">87-6 pot B 2015</strain>
    </source>
</reference>
<dbReference type="AlphaFoldDB" id="A0A9N9HAJ6"/>
<dbReference type="EMBL" id="CAJVPP010005170">
    <property type="protein sequence ID" value="CAG8660996.1"/>
    <property type="molecule type" value="Genomic_DNA"/>
</dbReference>
<dbReference type="InterPro" id="IPR016024">
    <property type="entry name" value="ARM-type_fold"/>
</dbReference>
<dbReference type="Gene3D" id="1.25.10.10">
    <property type="entry name" value="Leucine-rich Repeat Variant"/>
    <property type="match status" value="1"/>
</dbReference>
<name>A0A9N9HAJ6_FUNMO</name>
<feature type="non-terminal residue" evidence="1">
    <location>
        <position position="481"/>
    </location>
</feature>
<comment type="caution">
    <text evidence="1">The sequence shown here is derived from an EMBL/GenBank/DDBJ whole genome shotgun (WGS) entry which is preliminary data.</text>
</comment>
<keyword evidence="2" id="KW-1185">Reference proteome</keyword>
<dbReference type="Proteomes" id="UP000789375">
    <property type="component" value="Unassembled WGS sequence"/>
</dbReference>
<evidence type="ECO:0000313" key="1">
    <source>
        <dbReference type="EMBL" id="CAG8660996.1"/>
    </source>
</evidence>
<proteinExistence type="predicted"/>